<evidence type="ECO:0000256" key="1">
    <source>
        <dbReference type="SAM" id="Phobius"/>
    </source>
</evidence>
<accession>A0A1G7KUH9</accession>
<reference evidence="4" key="1">
    <citation type="submission" date="2016-10" db="EMBL/GenBank/DDBJ databases">
        <authorList>
            <person name="Varghese N."/>
            <person name="Submissions S."/>
        </authorList>
    </citation>
    <scope>NUCLEOTIDE SEQUENCE [LARGE SCALE GENOMIC DNA]</scope>
    <source>
        <strain evidence="4">IBRC-M 10760</strain>
    </source>
</reference>
<dbReference type="PANTHER" id="PTHR22946">
    <property type="entry name" value="DIENELACTONE HYDROLASE DOMAIN-CONTAINING PROTEIN-RELATED"/>
    <property type="match status" value="1"/>
</dbReference>
<keyword evidence="3" id="KW-0031">Aminopeptidase</keyword>
<dbReference type="EMBL" id="FNBK01000006">
    <property type="protein sequence ID" value="SDF40873.1"/>
    <property type="molecule type" value="Genomic_DNA"/>
</dbReference>
<feature type="transmembrane region" description="Helical" evidence="1">
    <location>
        <begin position="299"/>
        <end position="320"/>
    </location>
</feature>
<keyword evidence="4" id="KW-1185">Reference proteome</keyword>
<proteinExistence type="predicted"/>
<feature type="transmembrane region" description="Helical" evidence="1">
    <location>
        <begin position="341"/>
        <end position="363"/>
    </location>
</feature>
<feature type="transmembrane region" description="Helical" evidence="1">
    <location>
        <begin position="512"/>
        <end position="535"/>
    </location>
</feature>
<feature type="transmembrane region" description="Helical" evidence="1">
    <location>
        <begin position="383"/>
        <end position="404"/>
    </location>
</feature>
<dbReference type="STRING" id="660518.SAMN05216218_10637"/>
<feature type="transmembrane region" description="Helical" evidence="1">
    <location>
        <begin position="572"/>
        <end position="592"/>
    </location>
</feature>
<dbReference type="InterPro" id="IPR022742">
    <property type="entry name" value="Hydrolase_4"/>
</dbReference>
<feature type="domain" description="Serine aminopeptidase S33" evidence="2">
    <location>
        <begin position="69"/>
        <end position="168"/>
    </location>
</feature>
<organism evidence="3 4">
    <name type="scientific">Halorientalis regularis</name>
    <dbReference type="NCBI Taxonomy" id="660518"/>
    <lineage>
        <taxon>Archaea</taxon>
        <taxon>Methanobacteriati</taxon>
        <taxon>Methanobacteriota</taxon>
        <taxon>Stenosarchaea group</taxon>
        <taxon>Halobacteria</taxon>
        <taxon>Halobacteriales</taxon>
        <taxon>Haloarculaceae</taxon>
        <taxon>Halorientalis</taxon>
    </lineage>
</organism>
<dbReference type="OrthoDB" id="292932at2157"/>
<name>A0A1G7KUH9_9EURY</name>
<keyword evidence="3" id="KW-0378">Hydrolase</keyword>
<feature type="transmembrane region" description="Helical" evidence="1">
    <location>
        <begin position="12"/>
        <end position="30"/>
    </location>
</feature>
<dbReference type="Gene3D" id="3.40.50.1820">
    <property type="entry name" value="alpha/beta hydrolase"/>
    <property type="match status" value="1"/>
</dbReference>
<dbReference type="InterPro" id="IPR050261">
    <property type="entry name" value="FrsA_esterase"/>
</dbReference>
<keyword evidence="3" id="KW-0645">Protease</keyword>
<keyword evidence="1" id="KW-0472">Membrane</keyword>
<dbReference type="AlphaFoldDB" id="A0A1G7KUH9"/>
<keyword evidence="1" id="KW-1133">Transmembrane helix</keyword>
<dbReference type="Proteomes" id="UP000199076">
    <property type="component" value="Unassembled WGS sequence"/>
</dbReference>
<evidence type="ECO:0000313" key="4">
    <source>
        <dbReference type="Proteomes" id="UP000199076"/>
    </source>
</evidence>
<dbReference type="InterPro" id="IPR029058">
    <property type="entry name" value="AB_hydrolase_fold"/>
</dbReference>
<dbReference type="SUPFAM" id="SSF53474">
    <property type="entry name" value="alpha/beta-Hydrolases"/>
    <property type="match status" value="1"/>
</dbReference>
<dbReference type="RefSeq" id="WP_092690872.1">
    <property type="nucleotide sequence ID" value="NZ_FNBK01000006.1"/>
</dbReference>
<feature type="transmembrane region" description="Helical" evidence="1">
    <location>
        <begin position="541"/>
        <end position="565"/>
    </location>
</feature>
<sequence length="597" mass="62590">MVDVKIDGRVGLLVLSLVLVFGGGALGYWGHTAGGSVSVQDVQFEGTNGTTMSGHLYVPEGVSAKNPAPGVLAVHGYINTKQVQAPFATEYARRGYVVLALDQTGHGGSEPPAFANAFGGPDGLAYLQSRSLVQNDSIALSGHSMGGWAITAAAAVHPQKYDAVIYQGSGPGPIPGFPIPNATAPNGSATFPRNVGVVFAEYDEFHWLMWGAPSADSAAVRSATKTKAVFGTESAVEEGRVYGSVESGSARRLTTPATTHPGTHLSGAAVADSVEWLQRTVPTETDLSPTNQVWYWKEVGTLLALFGAVLFVFPAGSLLLDRDPLSAAVDTVPDAVTERGGWWYANAAVAAIVPALTYYPAMILGDQVLSANAIFPQTITNGVAIWALVNALLTIAFVGILHVRRDTEGDALAQLGLGTGESGGAVARALGVAVAVVGAVYLSLVVVDALFDVDYRFWFVALKLLQPWQVGAYLVYLPVFGAFFVALGVLLHGRLRTPATTTSLRRAMATNTVVVVGGFVLLVAVQYVPLLLGHALAVPPLALYAIVSLSFLPVLTAAALISTYFYHRTGRVWTGAFVNAVLITWFLVASTATQAPI</sequence>
<evidence type="ECO:0000313" key="3">
    <source>
        <dbReference type="EMBL" id="SDF40873.1"/>
    </source>
</evidence>
<dbReference type="GO" id="GO:0004177">
    <property type="term" value="F:aminopeptidase activity"/>
    <property type="evidence" value="ECO:0007669"/>
    <property type="project" value="UniProtKB-KW"/>
</dbReference>
<feature type="transmembrane region" description="Helical" evidence="1">
    <location>
        <begin position="471"/>
        <end position="491"/>
    </location>
</feature>
<evidence type="ECO:0000259" key="2">
    <source>
        <dbReference type="Pfam" id="PF12146"/>
    </source>
</evidence>
<dbReference type="Pfam" id="PF12146">
    <property type="entry name" value="Hydrolase_4"/>
    <property type="match status" value="1"/>
</dbReference>
<feature type="transmembrane region" description="Helical" evidence="1">
    <location>
        <begin position="425"/>
        <end position="451"/>
    </location>
</feature>
<protein>
    <submittedName>
        <fullName evidence="3">Serine aminopeptidase, S33</fullName>
    </submittedName>
</protein>
<keyword evidence="1" id="KW-0812">Transmembrane</keyword>
<gene>
    <name evidence="3" type="ORF">SAMN05216218_10637</name>
</gene>